<comment type="caution">
    <text evidence="2">The sequence shown here is derived from an EMBL/GenBank/DDBJ whole genome shotgun (WGS) entry which is preliminary data.</text>
</comment>
<dbReference type="AlphaFoldDB" id="A0A1W0CDL4"/>
<sequence>MVKSELLPVSIRGREVLGLLTAKAEKYVPLKPVVEALGLDWSAQYRRVQRCPVLSKGVAMMATTGGDGKHYKMQCLPLGRIGFFLAGLDTLRIADSEKRALVIAFQQECADLIDAALSGRLHERESWLGVRQFAKDHTREMNANLQLSRRMIGKETQHHHYANEARMVNRVCFDMDGVMRDQLSEEQIQLLDAAMQMNAGLLLAGMSYPDRKERLHAFVARWWSFRSMQQVANVMPDRGTLAGLNEYGAVDPQGFASGWL</sequence>
<name>A0A1W0CDL4_9NEIS</name>
<dbReference type="InterPro" id="IPR018875">
    <property type="entry name" value="Antirepressor_Ant_N"/>
</dbReference>
<feature type="domain" description="Antirepressor protein ant N-terminal" evidence="1">
    <location>
        <begin position="9"/>
        <end position="115"/>
    </location>
</feature>
<dbReference type="EMBL" id="MUKV01000043">
    <property type="protein sequence ID" value="OQS32815.1"/>
    <property type="molecule type" value="Genomic_DNA"/>
</dbReference>
<organism evidence="2 3">
    <name type="scientific">Chromobacterium haemolyticum</name>
    <dbReference type="NCBI Taxonomy" id="394935"/>
    <lineage>
        <taxon>Bacteria</taxon>
        <taxon>Pseudomonadati</taxon>
        <taxon>Pseudomonadota</taxon>
        <taxon>Betaproteobacteria</taxon>
        <taxon>Neisseriales</taxon>
        <taxon>Chromobacteriaceae</taxon>
        <taxon>Chromobacterium</taxon>
    </lineage>
</organism>
<proteinExistence type="predicted"/>
<dbReference type="Pfam" id="PF10547">
    <property type="entry name" value="P22_AR_N"/>
    <property type="match status" value="1"/>
</dbReference>
<evidence type="ECO:0000313" key="3">
    <source>
        <dbReference type="Proteomes" id="UP000192721"/>
    </source>
</evidence>
<dbReference type="PRINTS" id="PR01994">
    <property type="entry name" value="ANTIREPRESSR"/>
</dbReference>
<evidence type="ECO:0000313" key="2">
    <source>
        <dbReference type="EMBL" id="OQS32815.1"/>
    </source>
</evidence>
<reference evidence="2 3" key="1">
    <citation type="submission" date="2017-02" db="EMBL/GenBank/DDBJ databases">
        <title>Chromobacterium haemolyticum H5244.</title>
        <authorList>
            <person name="Gulvik C.A."/>
        </authorList>
    </citation>
    <scope>NUCLEOTIDE SEQUENCE [LARGE SCALE GENOMIC DNA]</scope>
    <source>
        <strain evidence="2 3">H5244</strain>
    </source>
</reference>
<gene>
    <name evidence="2" type="ORF">B0T45_21165</name>
</gene>
<dbReference type="Proteomes" id="UP000192721">
    <property type="component" value="Unassembled WGS sequence"/>
</dbReference>
<evidence type="ECO:0000259" key="1">
    <source>
        <dbReference type="Pfam" id="PF10547"/>
    </source>
</evidence>
<protein>
    <recommendedName>
        <fullName evidence="1">Antirepressor protein ant N-terminal domain-containing protein</fullName>
    </recommendedName>
</protein>
<accession>A0A1W0CDL4</accession>